<proteinExistence type="predicted"/>
<dbReference type="AlphaFoldDB" id="A0A5N4CBF5"/>
<feature type="compositionally biased region" description="Low complexity" evidence="1">
    <location>
        <begin position="134"/>
        <end position="146"/>
    </location>
</feature>
<name>A0A5N4CBF5_CAMDR</name>
<dbReference type="EMBL" id="JWIN03000030">
    <property type="protein sequence ID" value="KAB1256245.1"/>
    <property type="molecule type" value="Genomic_DNA"/>
</dbReference>
<organism evidence="2 3">
    <name type="scientific">Camelus dromedarius</name>
    <name type="common">Dromedary</name>
    <name type="synonym">Arabian camel</name>
    <dbReference type="NCBI Taxonomy" id="9838"/>
    <lineage>
        <taxon>Eukaryota</taxon>
        <taxon>Metazoa</taxon>
        <taxon>Chordata</taxon>
        <taxon>Craniata</taxon>
        <taxon>Vertebrata</taxon>
        <taxon>Euteleostomi</taxon>
        <taxon>Mammalia</taxon>
        <taxon>Eutheria</taxon>
        <taxon>Laurasiatheria</taxon>
        <taxon>Artiodactyla</taxon>
        <taxon>Tylopoda</taxon>
        <taxon>Camelidae</taxon>
        <taxon>Camelus</taxon>
    </lineage>
</organism>
<dbReference type="Proteomes" id="UP000299084">
    <property type="component" value="Unassembled WGS sequence"/>
</dbReference>
<evidence type="ECO:0000313" key="3">
    <source>
        <dbReference type="Proteomes" id="UP000299084"/>
    </source>
</evidence>
<evidence type="ECO:0000313" key="2">
    <source>
        <dbReference type="EMBL" id="KAB1256245.1"/>
    </source>
</evidence>
<accession>A0A5N4CBF5</accession>
<protein>
    <submittedName>
        <fullName evidence="2">Uncharacterized protein</fullName>
    </submittedName>
</protein>
<gene>
    <name evidence="2" type="ORF">Cadr_000027618</name>
</gene>
<sequence>MLFIFTYDNPIGCPHPPPLRPPFAHRGRHRLAANAELPIAALAQQPHTHKGWHQGALTPQPVPAPPWPLLPERASKPLLCVAASPASPGRAAADSAEPRDLPEARGELARRLQTRVFGRGDFVFRADFSVKNARWASASRAPSSRSSAKRGRRADSEAGDSPGEGPTERIQPQDKKRTAGRGCPGAPTHRWGSPEAELKSPGKLRARGSEGMRVTAEVGGGSQPAPESWAAYLSPFSGSSRARSSSSGPRLLPSCPLAAPPRLGSGGTIREAPGFFPAPELSPRPAPGSSAHRRFPSPRQGAPEGGGVCATCTSHWGLGDQAPTWQRGTSTGRLRWCLAVTRLAEMFTPDGQAHSTRLWAAPSPPASSAGSAAQGAGSRRLLAFYSRVARPGGGVDLHPGRRRGWSRGVNKLPSCCQLISKDQGQVNVCFPPSRAYTVLSRTQLTWRVFTLKTRAGSVNQLTWWRPNFGRARVSNASLLTDAWFCSPRTGEVKRGHFGTGELEQRPFENLCLEAWNLNSLTATDSTRHFVWGLRGWAGALQGKCRLSCRFDSRVDQVLLRTAECCLGQGRGE</sequence>
<comment type="caution">
    <text evidence="2">The sequence shown here is derived from an EMBL/GenBank/DDBJ whole genome shotgun (WGS) entry which is preliminary data.</text>
</comment>
<reference evidence="2 3" key="1">
    <citation type="journal article" date="2019" name="Mol. Ecol. Resour.">
        <title>Improving Illumina assemblies with Hi-C and long reads: an example with the North African dromedary.</title>
        <authorList>
            <person name="Elbers J.P."/>
            <person name="Rogers M.F."/>
            <person name="Perelman P.L."/>
            <person name="Proskuryakova A.A."/>
            <person name="Serdyukova N.A."/>
            <person name="Johnson W.E."/>
            <person name="Horin P."/>
            <person name="Corander J."/>
            <person name="Murphy D."/>
            <person name="Burger P.A."/>
        </authorList>
    </citation>
    <scope>NUCLEOTIDE SEQUENCE [LARGE SCALE GENOMIC DNA]</scope>
    <source>
        <strain evidence="2">Drom800</strain>
        <tissue evidence="2">Blood</tissue>
    </source>
</reference>
<feature type="compositionally biased region" description="Low complexity" evidence="1">
    <location>
        <begin position="233"/>
        <end position="254"/>
    </location>
</feature>
<feature type="region of interest" description="Disordered" evidence="1">
    <location>
        <begin position="134"/>
        <end position="306"/>
    </location>
</feature>
<keyword evidence="3" id="KW-1185">Reference proteome</keyword>
<evidence type="ECO:0000256" key="1">
    <source>
        <dbReference type="SAM" id="MobiDB-lite"/>
    </source>
</evidence>